<dbReference type="GO" id="GO:0032784">
    <property type="term" value="P:regulation of DNA-templated transcription elongation"/>
    <property type="evidence" value="ECO:0007669"/>
    <property type="project" value="InterPro"/>
</dbReference>
<evidence type="ECO:0000313" key="2">
    <source>
        <dbReference type="EMBL" id="OCX13822.1"/>
    </source>
</evidence>
<name>A0A1C2DGD4_9HYPH</name>
<sequence>MAMTTCRLTTKDFAILETLLERKRALGDPLAAVLEKKLANASVVLIGSVDPDVVTINSRVTFRVDGKAAETRTVIQNEARGVVGGSLSMTTPWGLSLLGMTEGETTLVERAEGETEQIRVVKVLFQPEAALRASVARPSRPRLRLVYSANSVVPPLGAVAEMRQTEGKDDPDGPTAA</sequence>
<dbReference type="SUPFAM" id="SSF54534">
    <property type="entry name" value="FKBP-like"/>
    <property type="match status" value="1"/>
</dbReference>
<dbReference type="InterPro" id="IPR001437">
    <property type="entry name" value="Tscrpt_elong_fac_GreA/B_C"/>
</dbReference>
<comment type="caution">
    <text evidence="2">The sequence shown here is derived from an EMBL/GenBank/DDBJ whole genome shotgun (WGS) entry which is preliminary data.</text>
</comment>
<feature type="domain" description="Transcription elongation factor GreA/GreB C-terminal" evidence="1">
    <location>
        <begin position="51"/>
        <end position="123"/>
    </location>
</feature>
<dbReference type="OrthoDB" id="7873913at2"/>
<dbReference type="EMBL" id="MDEO01000036">
    <property type="protein sequence ID" value="OCX13822.1"/>
    <property type="molecule type" value="Genomic_DNA"/>
</dbReference>
<reference evidence="2 3" key="1">
    <citation type="submission" date="2016-08" db="EMBL/GenBank/DDBJ databases">
        <title>Whole genome sequence of Mesorhizobium sp. strain UASWS1009 isolated from industrial sewage.</title>
        <authorList>
            <person name="Crovadore J."/>
            <person name="Calmin G."/>
            <person name="Chablais R."/>
            <person name="Cochard B."/>
            <person name="Lefort F."/>
        </authorList>
    </citation>
    <scope>NUCLEOTIDE SEQUENCE [LARGE SCALE GENOMIC DNA]</scope>
    <source>
        <strain evidence="2 3">UASWS1009</strain>
    </source>
</reference>
<proteinExistence type="predicted"/>
<evidence type="ECO:0000259" key="1">
    <source>
        <dbReference type="Pfam" id="PF01272"/>
    </source>
</evidence>
<dbReference type="STRING" id="1566387.QV13_28030"/>
<gene>
    <name evidence="2" type="ORF">QV13_28030</name>
</gene>
<accession>A0A1C2DGD4</accession>
<dbReference type="GO" id="GO:0003677">
    <property type="term" value="F:DNA binding"/>
    <property type="evidence" value="ECO:0007669"/>
    <property type="project" value="InterPro"/>
</dbReference>
<keyword evidence="3" id="KW-1185">Reference proteome</keyword>
<dbReference type="Pfam" id="PF01272">
    <property type="entry name" value="GreA_GreB"/>
    <property type="match status" value="1"/>
</dbReference>
<dbReference type="InterPro" id="IPR036953">
    <property type="entry name" value="GreA/GreB_C_sf"/>
</dbReference>
<dbReference type="AlphaFoldDB" id="A0A1C2DGD4"/>
<dbReference type="Gene3D" id="3.10.50.30">
    <property type="entry name" value="Transcription elongation factor, GreA/GreB, C-terminal domain"/>
    <property type="match status" value="1"/>
</dbReference>
<evidence type="ECO:0000313" key="3">
    <source>
        <dbReference type="Proteomes" id="UP000094412"/>
    </source>
</evidence>
<organism evidence="2 3">
    <name type="scientific">Mesorhizobium hungaricum</name>
    <dbReference type="NCBI Taxonomy" id="1566387"/>
    <lineage>
        <taxon>Bacteria</taxon>
        <taxon>Pseudomonadati</taxon>
        <taxon>Pseudomonadota</taxon>
        <taxon>Alphaproteobacteria</taxon>
        <taxon>Hyphomicrobiales</taxon>
        <taxon>Phyllobacteriaceae</taxon>
        <taxon>Mesorhizobium</taxon>
    </lineage>
</organism>
<protein>
    <recommendedName>
        <fullName evidence="1">Transcription elongation factor GreA/GreB C-terminal domain-containing protein</fullName>
    </recommendedName>
</protein>
<dbReference type="Proteomes" id="UP000094412">
    <property type="component" value="Unassembled WGS sequence"/>
</dbReference>